<comment type="catalytic activity">
    <reaction evidence="8">
        <text>L-threonyl-[protein] + ATP = O-phospho-L-threonyl-[protein] + ADP + H(+)</text>
        <dbReference type="Rhea" id="RHEA:46608"/>
        <dbReference type="Rhea" id="RHEA-COMP:11060"/>
        <dbReference type="Rhea" id="RHEA-COMP:11605"/>
        <dbReference type="ChEBI" id="CHEBI:15378"/>
        <dbReference type="ChEBI" id="CHEBI:30013"/>
        <dbReference type="ChEBI" id="CHEBI:30616"/>
        <dbReference type="ChEBI" id="CHEBI:61977"/>
        <dbReference type="ChEBI" id="CHEBI:456216"/>
        <dbReference type="EC" id="2.7.11.1"/>
    </reaction>
</comment>
<dbReference type="SUPFAM" id="SSF56436">
    <property type="entry name" value="C-type lectin-like"/>
    <property type="match status" value="1"/>
</dbReference>
<feature type="domain" description="Protein kinase" evidence="12">
    <location>
        <begin position="183"/>
        <end position="432"/>
    </location>
</feature>
<evidence type="ECO:0000256" key="6">
    <source>
        <dbReference type="ARBA" id="ARBA00022777"/>
    </source>
</evidence>
<evidence type="ECO:0000256" key="4">
    <source>
        <dbReference type="ARBA" id="ARBA00022679"/>
    </source>
</evidence>
<feature type="region of interest" description="Disordered" evidence="11">
    <location>
        <begin position="486"/>
        <end position="520"/>
    </location>
</feature>
<dbReference type="PROSITE" id="PS00107">
    <property type="entry name" value="PROTEIN_KINASE_ATP"/>
    <property type="match status" value="1"/>
</dbReference>
<dbReference type="EMBL" id="LR593887">
    <property type="protein sequence ID" value="VTR97942.1"/>
    <property type="molecule type" value="Genomic_DNA"/>
</dbReference>
<evidence type="ECO:0000313" key="14">
    <source>
        <dbReference type="Proteomes" id="UP000464378"/>
    </source>
</evidence>
<feature type="compositionally biased region" description="Polar residues" evidence="11">
    <location>
        <begin position="792"/>
        <end position="808"/>
    </location>
</feature>
<dbReference type="InterPro" id="IPR050660">
    <property type="entry name" value="NEK_Ser/Thr_kinase"/>
</dbReference>
<gene>
    <name evidence="13" type="ORF">GMBLW1_27020</name>
</gene>
<dbReference type="PANTHER" id="PTHR43671">
    <property type="entry name" value="SERINE/THREONINE-PROTEIN KINASE NEK"/>
    <property type="match status" value="1"/>
</dbReference>
<feature type="region of interest" description="Disordered" evidence="11">
    <location>
        <begin position="554"/>
        <end position="591"/>
    </location>
</feature>
<evidence type="ECO:0000256" key="8">
    <source>
        <dbReference type="ARBA" id="ARBA00047899"/>
    </source>
</evidence>
<dbReference type="EC" id="2.7.11.1" evidence="2"/>
<evidence type="ECO:0000256" key="10">
    <source>
        <dbReference type="PROSITE-ProRule" id="PRU10141"/>
    </source>
</evidence>
<reference evidence="13" key="1">
    <citation type="submission" date="2019-04" db="EMBL/GenBank/DDBJ databases">
        <authorList>
            <consortium name="Science for Life Laboratories"/>
        </authorList>
    </citation>
    <scope>NUCLEOTIDE SEQUENCE</scope>
    <source>
        <strain evidence="13">MBLW1</strain>
    </source>
</reference>
<dbReference type="InterPro" id="IPR008271">
    <property type="entry name" value="Ser/Thr_kinase_AS"/>
</dbReference>
<dbReference type="PROSITE" id="PS50011">
    <property type="entry name" value="PROTEIN_KINASE_DOM"/>
    <property type="match status" value="1"/>
</dbReference>
<dbReference type="AlphaFoldDB" id="A0A6C2YI95"/>
<dbReference type="Gene3D" id="3.90.1580.10">
    <property type="entry name" value="paralog of FGE (formylglycine-generating enzyme)"/>
    <property type="match status" value="1"/>
</dbReference>
<feature type="compositionally biased region" description="Polar residues" evidence="11">
    <location>
        <begin position="554"/>
        <end position="573"/>
    </location>
</feature>
<evidence type="ECO:0000313" key="13">
    <source>
        <dbReference type="EMBL" id="VIP01258.1"/>
    </source>
</evidence>
<evidence type="ECO:0000256" key="1">
    <source>
        <dbReference type="ARBA" id="ARBA00010886"/>
    </source>
</evidence>
<evidence type="ECO:0000259" key="12">
    <source>
        <dbReference type="PROSITE" id="PS50011"/>
    </source>
</evidence>
<evidence type="ECO:0000256" key="5">
    <source>
        <dbReference type="ARBA" id="ARBA00022741"/>
    </source>
</evidence>
<evidence type="ECO:0000256" key="9">
    <source>
        <dbReference type="ARBA" id="ARBA00048679"/>
    </source>
</evidence>
<comment type="catalytic activity">
    <reaction evidence="9">
        <text>L-seryl-[protein] + ATP = O-phospho-L-seryl-[protein] + ADP + H(+)</text>
        <dbReference type="Rhea" id="RHEA:17989"/>
        <dbReference type="Rhea" id="RHEA-COMP:9863"/>
        <dbReference type="Rhea" id="RHEA-COMP:11604"/>
        <dbReference type="ChEBI" id="CHEBI:15378"/>
        <dbReference type="ChEBI" id="CHEBI:29999"/>
        <dbReference type="ChEBI" id="CHEBI:30616"/>
        <dbReference type="ChEBI" id="CHEBI:83421"/>
        <dbReference type="ChEBI" id="CHEBI:456216"/>
        <dbReference type="EC" id="2.7.11.1"/>
    </reaction>
</comment>
<comment type="similarity">
    <text evidence="1">Belongs to the protein kinase superfamily. NEK Ser/Thr protein kinase family. NIMA subfamily.</text>
</comment>
<dbReference type="InterPro" id="IPR017441">
    <property type="entry name" value="Protein_kinase_ATP_BS"/>
</dbReference>
<dbReference type="InterPro" id="IPR000719">
    <property type="entry name" value="Prot_kinase_dom"/>
</dbReference>
<feature type="region of interest" description="Disordered" evidence="11">
    <location>
        <begin position="439"/>
        <end position="469"/>
    </location>
</feature>
<dbReference type="GO" id="GO:0004674">
    <property type="term" value="F:protein serine/threonine kinase activity"/>
    <property type="evidence" value="ECO:0007669"/>
    <property type="project" value="UniProtKB-KW"/>
</dbReference>
<dbReference type="PANTHER" id="PTHR43671:SF98">
    <property type="entry name" value="SERINE_THREONINE-PROTEIN KINASE NEK11"/>
    <property type="match status" value="1"/>
</dbReference>
<feature type="region of interest" description="Disordered" evidence="11">
    <location>
        <begin position="135"/>
        <end position="169"/>
    </location>
</feature>
<dbReference type="InterPro" id="IPR042095">
    <property type="entry name" value="SUMF_sf"/>
</dbReference>
<feature type="region of interest" description="Disordered" evidence="11">
    <location>
        <begin position="783"/>
        <end position="808"/>
    </location>
</feature>
<keyword evidence="3 13" id="KW-0723">Serine/threonine-protein kinase</keyword>
<accession>A0A6C2YI95</accession>
<protein>
    <recommendedName>
        <fullName evidence="2">non-specific serine/threonine protein kinase</fullName>
        <ecNumber evidence="2">2.7.11.1</ecNumber>
    </recommendedName>
</protein>
<dbReference type="InterPro" id="IPR016187">
    <property type="entry name" value="CTDL_fold"/>
</dbReference>
<evidence type="ECO:0000256" key="11">
    <source>
        <dbReference type="SAM" id="MobiDB-lite"/>
    </source>
</evidence>
<evidence type="ECO:0000256" key="7">
    <source>
        <dbReference type="ARBA" id="ARBA00022840"/>
    </source>
</evidence>
<dbReference type="SMART" id="SM00220">
    <property type="entry name" value="S_TKc"/>
    <property type="match status" value="1"/>
</dbReference>
<keyword evidence="4" id="KW-0808">Transferase</keyword>
<dbReference type="GO" id="GO:0005524">
    <property type="term" value="F:ATP binding"/>
    <property type="evidence" value="ECO:0007669"/>
    <property type="project" value="UniProtKB-UniRule"/>
</dbReference>
<keyword evidence="7 10" id="KW-0067">ATP-binding</keyword>
<dbReference type="InterPro" id="IPR011009">
    <property type="entry name" value="Kinase-like_dom_sf"/>
</dbReference>
<name>A0A6C2YI95_9BACT</name>
<dbReference type="Gene3D" id="1.10.510.10">
    <property type="entry name" value="Transferase(Phosphotransferase) domain 1"/>
    <property type="match status" value="1"/>
</dbReference>
<dbReference type="Pfam" id="PF00069">
    <property type="entry name" value="Pkinase"/>
    <property type="match status" value="1"/>
</dbReference>
<dbReference type="InParanoid" id="A0A6C2YI95"/>
<organism evidence="13">
    <name type="scientific">Tuwongella immobilis</name>
    <dbReference type="NCBI Taxonomy" id="692036"/>
    <lineage>
        <taxon>Bacteria</taxon>
        <taxon>Pseudomonadati</taxon>
        <taxon>Planctomycetota</taxon>
        <taxon>Planctomycetia</taxon>
        <taxon>Gemmatales</taxon>
        <taxon>Gemmataceae</taxon>
        <taxon>Tuwongella</taxon>
    </lineage>
</organism>
<feature type="binding site" evidence="10">
    <location>
        <position position="211"/>
    </location>
    <ligand>
        <name>ATP</name>
        <dbReference type="ChEBI" id="CHEBI:30616"/>
    </ligand>
</feature>
<dbReference type="KEGG" id="tim:GMBLW1_27020"/>
<dbReference type="InterPro" id="IPR005532">
    <property type="entry name" value="SUMF_dom"/>
</dbReference>
<dbReference type="SUPFAM" id="SSF56112">
    <property type="entry name" value="Protein kinase-like (PK-like)"/>
    <property type="match status" value="1"/>
</dbReference>
<proteinExistence type="inferred from homology"/>
<dbReference type="Proteomes" id="UP000464378">
    <property type="component" value="Chromosome"/>
</dbReference>
<feature type="compositionally biased region" description="Polar residues" evidence="11">
    <location>
        <begin position="491"/>
        <end position="501"/>
    </location>
</feature>
<evidence type="ECO:0000256" key="3">
    <source>
        <dbReference type="ARBA" id="ARBA00022527"/>
    </source>
</evidence>
<evidence type="ECO:0000256" key="2">
    <source>
        <dbReference type="ARBA" id="ARBA00012513"/>
    </source>
</evidence>
<sequence length="823" mass="90891">MDLRDLSETQYDQLQECADAFADAIRENPDWDWAEFLPPPTDAMRRVVLIELIKVDLELGWQQGRTPRLADYLARFSELGCAASLPADLIAEEFLIRLRNRQSLTLEEYLADYPDQRGDLERLLPPLQQRMQRLAESGTVPGESGSPASPSDTPVGASPTDATNPVPRDGMRIGALPIVGNGYQLAELIGAGHFGRVWKAIAPGGIEVAIKEVTQPADHEAAQRELQALELVKSLRHTCLLMTQAFWTENNRLYIVMELADGSLRDRLRQCRDEGLAGIPVAELIGYFRDAAEGLDFLHSRRVLHRDIKPDNLLLLHDHAKVADFGLARYRTSELMAVSYAGTPVYMAPEVWGGRFHESSDQYSLAFAYAELRLGRRPLDGNDFVEVMSRHLEATPDLTGMEPGEADAVARALAKKPADRFPSARAFVHALELSLGDRLRDSSTRPLPSSLRRTHAQSLSRPSVTMRGSRDFEGVADALASVPNAAASDPLNRTQSQSTDSLPVPGPVPAIATQPESTSQRIRRRRIPWLRWTVGGIFALLAVGLTIAGLNQMTQSSPSTEGESRQSEGTNPGPNEPWPPTRYAGTESLQPPVKTVLIQGRRLLERLEAPGPDGLPIRFHLITADGVPPFYMMENKVWNRLFEQFASEQPDAVKGTAWLNRGDRLPAMMVTADEAMACARWLGGTLPTPEQWDAATGWGQRPAGATGLTTGARVAIHRAEPLPVGTSADDVSSWGLFDLAGNGREFTRQLWTPPGQSPRYLPQPITDDGLIILRGRMVTLRKPLEDSDLQREQTQPQTQSHARPSRYTTFRAVIEIPTPPRQK</sequence>
<keyword evidence="14" id="KW-1185">Reference proteome</keyword>
<dbReference type="RefSeq" id="WP_162656483.1">
    <property type="nucleotide sequence ID" value="NZ_LR593887.1"/>
</dbReference>
<dbReference type="CDD" id="cd14014">
    <property type="entry name" value="STKc_PknB_like"/>
    <property type="match status" value="1"/>
</dbReference>
<keyword evidence="6 13" id="KW-0418">Kinase</keyword>
<keyword evidence="5 10" id="KW-0547">Nucleotide-binding</keyword>
<dbReference type="EMBL" id="LR586016">
    <property type="protein sequence ID" value="VIP01258.1"/>
    <property type="molecule type" value="Genomic_DNA"/>
</dbReference>
<dbReference type="Pfam" id="PF03781">
    <property type="entry name" value="FGE-sulfatase"/>
    <property type="match status" value="1"/>
</dbReference>
<dbReference type="PROSITE" id="PS00108">
    <property type="entry name" value="PROTEIN_KINASE_ST"/>
    <property type="match status" value="1"/>
</dbReference>